<accession>A0A7N2ML15</accession>
<feature type="region of interest" description="Disordered" evidence="1">
    <location>
        <begin position="1"/>
        <end position="21"/>
    </location>
</feature>
<dbReference type="Gramene" id="QL09p037126:mrna">
    <property type="protein sequence ID" value="QL09p037126:mrna"/>
    <property type="gene ID" value="QL09p037126"/>
</dbReference>
<evidence type="ECO:0000313" key="4">
    <source>
        <dbReference type="Proteomes" id="UP000594261"/>
    </source>
</evidence>
<feature type="domain" description="Mei2-like C-terminal RNA recognition motif" evidence="2">
    <location>
        <begin position="175"/>
        <end position="288"/>
    </location>
</feature>
<dbReference type="EMBL" id="LRBV02000009">
    <property type="status" value="NOT_ANNOTATED_CDS"/>
    <property type="molecule type" value="Genomic_DNA"/>
</dbReference>
<dbReference type="InterPro" id="IPR035979">
    <property type="entry name" value="RBD_domain_sf"/>
</dbReference>
<dbReference type="GO" id="GO:0003676">
    <property type="term" value="F:nucleic acid binding"/>
    <property type="evidence" value="ECO:0007669"/>
    <property type="project" value="InterPro"/>
</dbReference>
<dbReference type="InParanoid" id="A0A7N2ML15"/>
<dbReference type="Gene3D" id="3.30.70.330">
    <property type="match status" value="1"/>
</dbReference>
<reference evidence="3 4" key="1">
    <citation type="journal article" date="2016" name="G3 (Bethesda)">
        <title>First Draft Assembly and Annotation of the Genome of a California Endemic Oak Quercus lobata Nee (Fagaceae).</title>
        <authorList>
            <person name="Sork V.L."/>
            <person name="Fitz-Gibbon S.T."/>
            <person name="Puiu D."/>
            <person name="Crepeau M."/>
            <person name="Gugger P.F."/>
            <person name="Sherman R."/>
            <person name="Stevens K."/>
            <person name="Langley C.H."/>
            <person name="Pellegrini M."/>
            <person name="Salzberg S.L."/>
        </authorList>
    </citation>
    <scope>NUCLEOTIDE SEQUENCE [LARGE SCALE GENOMIC DNA]</scope>
    <source>
        <strain evidence="3 4">cv. SW786</strain>
    </source>
</reference>
<dbReference type="InterPro" id="IPR012677">
    <property type="entry name" value="Nucleotide-bd_a/b_plait_sf"/>
</dbReference>
<dbReference type="Proteomes" id="UP000594261">
    <property type="component" value="Chromosome 9"/>
</dbReference>
<name>A0A7N2ML15_QUELO</name>
<dbReference type="AlphaFoldDB" id="A0A7N2ML15"/>
<sequence>MALFLSSSTPNPSQGSKPLNPYARSFQPWQKSLLTTMGLSVPHEIYYQQAQPFQPWPVMSGSSYYGHPSEPRAYLPCEAVFYDAESQPQVVVEKLKSVEVHQSLSFGKRVDRRTKGRVVGPRLVSQRKSVWMPKKAGGDGVLTSPSTVHGKALKRSGRVVPFPTTVDEVQRSGTTTVMIKNIPNQFTREILLSILDKHCRDENQKADSLSYKSAFDFVYLPMDFMKCWNEGKTANLGYAFVNFTNAVAAFRFFNSFHKQVWEVAKNKKTCEVTVADIQGKEALSESFKTSRFWCKRNSFLPVVLEPPRDGSNNCKFMTVGEHVPCAPPKHLRKTS</sequence>
<evidence type="ECO:0000313" key="3">
    <source>
        <dbReference type="EnsemblPlants" id="QL09p037126:mrna"/>
    </source>
</evidence>
<reference evidence="3" key="2">
    <citation type="submission" date="2021-01" db="UniProtKB">
        <authorList>
            <consortium name="EnsemblPlants"/>
        </authorList>
    </citation>
    <scope>IDENTIFICATION</scope>
</reference>
<dbReference type="Pfam" id="PF04059">
    <property type="entry name" value="RRM_2"/>
    <property type="match status" value="1"/>
</dbReference>
<keyword evidence="4" id="KW-1185">Reference proteome</keyword>
<feature type="compositionally biased region" description="Polar residues" evidence="1">
    <location>
        <begin position="1"/>
        <end position="17"/>
    </location>
</feature>
<evidence type="ECO:0000259" key="2">
    <source>
        <dbReference type="Pfam" id="PF04059"/>
    </source>
</evidence>
<organism evidence="3 4">
    <name type="scientific">Quercus lobata</name>
    <name type="common">Valley oak</name>
    <dbReference type="NCBI Taxonomy" id="97700"/>
    <lineage>
        <taxon>Eukaryota</taxon>
        <taxon>Viridiplantae</taxon>
        <taxon>Streptophyta</taxon>
        <taxon>Embryophyta</taxon>
        <taxon>Tracheophyta</taxon>
        <taxon>Spermatophyta</taxon>
        <taxon>Magnoliopsida</taxon>
        <taxon>eudicotyledons</taxon>
        <taxon>Gunneridae</taxon>
        <taxon>Pentapetalae</taxon>
        <taxon>rosids</taxon>
        <taxon>fabids</taxon>
        <taxon>Fagales</taxon>
        <taxon>Fagaceae</taxon>
        <taxon>Quercus</taxon>
    </lineage>
</organism>
<proteinExistence type="predicted"/>
<dbReference type="EnsemblPlants" id="QL09p037126:mrna">
    <property type="protein sequence ID" value="QL09p037126:mrna"/>
    <property type="gene ID" value="QL09p037126"/>
</dbReference>
<protein>
    <recommendedName>
        <fullName evidence="2">Mei2-like C-terminal RNA recognition motif domain-containing protein</fullName>
    </recommendedName>
</protein>
<dbReference type="SUPFAM" id="SSF54928">
    <property type="entry name" value="RNA-binding domain, RBD"/>
    <property type="match status" value="1"/>
</dbReference>
<dbReference type="InterPro" id="IPR007201">
    <property type="entry name" value="Mei2-like_Rrm_C"/>
</dbReference>
<evidence type="ECO:0000256" key="1">
    <source>
        <dbReference type="SAM" id="MobiDB-lite"/>
    </source>
</evidence>